<keyword evidence="2" id="KW-0479">Metal-binding</keyword>
<dbReference type="Proteomes" id="UP000010847">
    <property type="component" value="Chromosome"/>
</dbReference>
<sequence length="165" mass="18753">MRKKVVIFDWGDTVMRDFSEFSGPMVDWPRVEIIDGIEESLALISSQFITCLASNAGNSNAELMGLALERVGIRGYFTHLFTSKELGYNKPDSNFFKEIISRIGVNPSECIMIGNDYERDIVSSKMAGMETILYTEKRIEEPKQLADFVIRSMNDLIHLLNTWGD</sequence>
<dbReference type="EMBL" id="CP007032">
    <property type="protein sequence ID" value="AHF08424.1"/>
    <property type="molecule type" value="Genomic_DNA"/>
</dbReference>
<dbReference type="STRING" id="871968.DESME_02350"/>
<evidence type="ECO:0000256" key="3">
    <source>
        <dbReference type="ARBA" id="ARBA00022801"/>
    </source>
</evidence>
<dbReference type="RefSeq" id="WP_006716488.1">
    <property type="nucleotide sequence ID" value="NZ_CP007032.1"/>
</dbReference>
<dbReference type="PANTHER" id="PTHR46470">
    <property type="entry name" value="N-ACYLNEURAMINATE-9-PHOSPHATASE"/>
    <property type="match status" value="1"/>
</dbReference>
<dbReference type="GO" id="GO:0044281">
    <property type="term" value="P:small molecule metabolic process"/>
    <property type="evidence" value="ECO:0007669"/>
    <property type="project" value="UniProtKB-ARBA"/>
</dbReference>
<proteinExistence type="predicted"/>
<dbReference type="InterPro" id="IPR041492">
    <property type="entry name" value="HAD_2"/>
</dbReference>
<dbReference type="KEGG" id="dmt:DESME_02350"/>
<dbReference type="Pfam" id="PF13419">
    <property type="entry name" value="HAD_2"/>
    <property type="match status" value="1"/>
</dbReference>
<keyword evidence="6" id="KW-1185">Reference proteome</keyword>
<reference evidence="5 6" key="1">
    <citation type="submission" date="2013-12" db="EMBL/GenBank/DDBJ databases">
        <authorList>
            <consortium name="DOE Joint Genome Institute"/>
            <person name="Smidt H."/>
            <person name="Huntemann M."/>
            <person name="Han J."/>
            <person name="Chen A."/>
            <person name="Kyrpides N."/>
            <person name="Mavromatis K."/>
            <person name="Markowitz V."/>
            <person name="Palaniappan K."/>
            <person name="Ivanova N."/>
            <person name="Schaumberg A."/>
            <person name="Pati A."/>
            <person name="Liolios K."/>
            <person name="Nordberg H.P."/>
            <person name="Cantor M.N."/>
            <person name="Hua S.X."/>
            <person name="Woyke T."/>
        </authorList>
    </citation>
    <scope>NUCLEOTIDE SEQUENCE [LARGE SCALE GENOMIC DNA]</scope>
    <source>
        <strain evidence="6">DSM 15288</strain>
    </source>
</reference>
<evidence type="ECO:0000256" key="4">
    <source>
        <dbReference type="ARBA" id="ARBA00022842"/>
    </source>
</evidence>
<dbReference type="InterPro" id="IPR051400">
    <property type="entry name" value="HAD-like_hydrolase"/>
</dbReference>
<dbReference type="OrthoDB" id="9131041at2"/>
<dbReference type="GO" id="GO:0046872">
    <property type="term" value="F:metal ion binding"/>
    <property type="evidence" value="ECO:0007669"/>
    <property type="project" value="UniProtKB-KW"/>
</dbReference>
<protein>
    <recommendedName>
        <fullName evidence="7">HAD family hydrolase</fullName>
    </recommendedName>
</protein>
<organism evidence="5 6">
    <name type="scientific">Desulfitobacterium metallireducens DSM 15288</name>
    <dbReference type="NCBI Taxonomy" id="871968"/>
    <lineage>
        <taxon>Bacteria</taxon>
        <taxon>Bacillati</taxon>
        <taxon>Bacillota</taxon>
        <taxon>Clostridia</taxon>
        <taxon>Eubacteriales</taxon>
        <taxon>Desulfitobacteriaceae</taxon>
        <taxon>Desulfitobacterium</taxon>
    </lineage>
</organism>
<dbReference type="InterPro" id="IPR006439">
    <property type="entry name" value="HAD-SF_hydro_IA"/>
</dbReference>
<dbReference type="GO" id="GO:0016791">
    <property type="term" value="F:phosphatase activity"/>
    <property type="evidence" value="ECO:0007669"/>
    <property type="project" value="TreeGrafter"/>
</dbReference>
<dbReference type="HOGENOM" id="CLU_123872_0_0_9"/>
<dbReference type="Gene3D" id="3.40.50.1000">
    <property type="entry name" value="HAD superfamily/HAD-like"/>
    <property type="match status" value="1"/>
</dbReference>
<dbReference type="NCBIfam" id="TIGR01549">
    <property type="entry name" value="HAD-SF-IA-v1"/>
    <property type="match status" value="1"/>
</dbReference>
<evidence type="ECO:0000256" key="2">
    <source>
        <dbReference type="ARBA" id="ARBA00022723"/>
    </source>
</evidence>
<accession>W0EGU3</accession>
<keyword evidence="4" id="KW-0460">Magnesium</keyword>
<dbReference type="InterPro" id="IPR036412">
    <property type="entry name" value="HAD-like_sf"/>
</dbReference>
<dbReference type="eggNOG" id="COG1011">
    <property type="taxonomic scope" value="Bacteria"/>
</dbReference>
<dbReference type="AlphaFoldDB" id="W0EGU3"/>
<name>W0EGU3_9FIRM</name>
<evidence type="ECO:0000256" key="1">
    <source>
        <dbReference type="ARBA" id="ARBA00001946"/>
    </source>
</evidence>
<keyword evidence="3" id="KW-0378">Hydrolase</keyword>
<dbReference type="SUPFAM" id="SSF56784">
    <property type="entry name" value="HAD-like"/>
    <property type="match status" value="1"/>
</dbReference>
<evidence type="ECO:0000313" key="6">
    <source>
        <dbReference type="Proteomes" id="UP000010847"/>
    </source>
</evidence>
<gene>
    <name evidence="5" type="ORF">DESME_02350</name>
</gene>
<evidence type="ECO:0008006" key="7">
    <source>
        <dbReference type="Google" id="ProtNLM"/>
    </source>
</evidence>
<evidence type="ECO:0000313" key="5">
    <source>
        <dbReference type="EMBL" id="AHF08424.1"/>
    </source>
</evidence>
<dbReference type="InterPro" id="IPR023214">
    <property type="entry name" value="HAD_sf"/>
</dbReference>
<comment type="cofactor">
    <cofactor evidence="1">
        <name>Mg(2+)</name>
        <dbReference type="ChEBI" id="CHEBI:18420"/>
    </cofactor>
</comment>
<dbReference type="PANTHER" id="PTHR46470:SF2">
    <property type="entry name" value="GLYCERALDEHYDE 3-PHOSPHATE PHOSPHATASE"/>
    <property type="match status" value="1"/>
</dbReference>